<feature type="transmembrane region" description="Helical" evidence="1">
    <location>
        <begin position="68"/>
        <end position="95"/>
    </location>
</feature>
<keyword evidence="1" id="KW-1133">Transmembrane helix</keyword>
<keyword evidence="1" id="KW-0472">Membrane</keyword>
<feature type="transmembrane region" description="Helical" evidence="1">
    <location>
        <begin position="6"/>
        <end position="24"/>
    </location>
</feature>
<organism evidence="2 3">
    <name type="scientific">Pontibacter saemangeumensis</name>
    <dbReference type="NCBI Taxonomy" id="1084525"/>
    <lineage>
        <taxon>Bacteria</taxon>
        <taxon>Pseudomonadati</taxon>
        <taxon>Bacteroidota</taxon>
        <taxon>Cytophagia</taxon>
        <taxon>Cytophagales</taxon>
        <taxon>Hymenobacteraceae</taxon>
        <taxon>Pontibacter</taxon>
    </lineage>
</organism>
<keyword evidence="1" id="KW-0812">Transmembrane</keyword>
<evidence type="ECO:0008006" key="4">
    <source>
        <dbReference type="Google" id="ProtNLM"/>
    </source>
</evidence>
<proteinExistence type="predicted"/>
<evidence type="ECO:0000313" key="3">
    <source>
        <dbReference type="Proteomes" id="UP001500552"/>
    </source>
</evidence>
<gene>
    <name evidence="2" type="ORF">GCM10023188_15380</name>
</gene>
<dbReference type="EMBL" id="BAABHC010000005">
    <property type="protein sequence ID" value="GAA4429681.1"/>
    <property type="molecule type" value="Genomic_DNA"/>
</dbReference>
<comment type="caution">
    <text evidence="2">The sequence shown here is derived from an EMBL/GenBank/DDBJ whole genome shotgun (WGS) entry which is preliminary data.</text>
</comment>
<dbReference type="RefSeq" id="WP_345158063.1">
    <property type="nucleotide sequence ID" value="NZ_BAABHC010000005.1"/>
</dbReference>
<accession>A0ABP8LIE1</accession>
<evidence type="ECO:0000256" key="1">
    <source>
        <dbReference type="SAM" id="Phobius"/>
    </source>
</evidence>
<reference evidence="3" key="1">
    <citation type="journal article" date="2019" name="Int. J. Syst. Evol. Microbiol.">
        <title>The Global Catalogue of Microorganisms (GCM) 10K type strain sequencing project: providing services to taxonomists for standard genome sequencing and annotation.</title>
        <authorList>
            <consortium name="The Broad Institute Genomics Platform"/>
            <consortium name="The Broad Institute Genome Sequencing Center for Infectious Disease"/>
            <person name="Wu L."/>
            <person name="Ma J."/>
        </authorList>
    </citation>
    <scope>NUCLEOTIDE SEQUENCE [LARGE SCALE GENOMIC DNA]</scope>
    <source>
        <strain evidence="3">JCM 17926</strain>
    </source>
</reference>
<dbReference type="Proteomes" id="UP001500552">
    <property type="component" value="Unassembled WGS sequence"/>
</dbReference>
<dbReference type="Pfam" id="PF19617">
    <property type="entry name" value="DUF6122"/>
    <property type="match status" value="1"/>
</dbReference>
<name>A0ABP8LIE1_9BACT</name>
<keyword evidence="3" id="KW-1185">Reference proteome</keyword>
<dbReference type="InterPro" id="IPR046125">
    <property type="entry name" value="DUF6122"/>
</dbReference>
<feature type="transmembrane region" description="Helical" evidence="1">
    <location>
        <begin position="31"/>
        <end position="48"/>
    </location>
</feature>
<sequence length="101" mass="11653">MNLGFLWHLVLHLIVPVAVAWLFFRPKFKRAALIMFAAILIDLDHLLADPIVDPDRCSVGFHLLHSYWAIPLYLLMVFIPKTRLIGLGLVIHIILDWLECV</sequence>
<evidence type="ECO:0000313" key="2">
    <source>
        <dbReference type="EMBL" id="GAA4429681.1"/>
    </source>
</evidence>
<protein>
    <recommendedName>
        <fullName evidence="4">LexA-binding, inner membrane-associated hydrolase</fullName>
    </recommendedName>
</protein>